<dbReference type="EMBL" id="GECZ01013172">
    <property type="protein sequence ID" value="JAS56597.1"/>
    <property type="molecule type" value="Transcribed_RNA"/>
</dbReference>
<evidence type="ECO:0000313" key="1">
    <source>
        <dbReference type="EMBL" id="JAS56597.1"/>
    </source>
</evidence>
<feature type="non-terminal residue" evidence="1">
    <location>
        <position position="1"/>
    </location>
</feature>
<reference evidence="1" key="1">
    <citation type="submission" date="2015-11" db="EMBL/GenBank/DDBJ databases">
        <title>De novo transcriptome assembly of four potential Pierce s Disease insect vectors from Arizona vineyards.</title>
        <authorList>
            <person name="Tassone E.E."/>
        </authorList>
    </citation>
    <scope>NUCLEOTIDE SEQUENCE</scope>
</reference>
<dbReference type="AlphaFoldDB" id="A0A1B6G2D1"/>
<gene>
    <name evidence="1" type="ORF">g.1805</name>
</gene>
<sequence length="140" mass="15720">LKTIAEQEKTILTLQKKIKGQEATNETCHDSSTQTTPPIYDSTTNVAGSAPILIDLAEIKTKLNQMEVMFKVLETNMIMDNKPTPKCITVMQNSPSIKSRKGTGAKQNVFSVSLQASKYRKNTSHVEYTYTKDKKHKQNQ</sequence>
<proteinExistence type="predicted"/>
<name>A0A1B6G2D1_9HEMI</name>
<organism evidence="1">
    <name type="scientific">Cuerna arida</name>
    <dbReference type="NCBI Taxonomy" id="1464854"/>
    <lineage>
        <taxon>Eukaryota</taxon>
        <taxon>Metazoa</taxon>
        <taxon>Ecdysozoa</taxon>
        <taxon>Arthropoda</taxon>
        <taxon>Hexapoda</taxon>
        <taxon>Insecta</taxon>
        <taxon>Pterygota</taxon>
        <taxon>Neoptera</taxon>
        <taxon>Paraneoptera</taxon>
        <taxon>Hemiptera</taxon>
        <taxon>Auchenorrhyncha</taxon>
        <taxon>Membracoidea</taxon>
        <taxon>Cicadellidae</taxon>
        <taxon>Cicadellinae</taxon>
        <taxon>Proconiini</taxon>
        <taxon>Cuerna</taxon>
    </lineage>
</organism>
<accession>A0A1B6G2D1</accession>
<protein>
    <submittedName>
        <fullName evidence="1">Uncharacterized protein</fullName>
    </submittedName>
</protein>
<feature type="non-terminal residue" evidence="1">
    <location>
        <position position="140"/>
    </location>
</feature>